<evidence type="ECO:0000256" key="1">
    <source>
        <dbReference type="SAM" id="MobiDB-lite"/>
    </source>
</evidence>
<gene>
    <name evidence="2" type="ORF">CLOLEP_03783</name>
</gene>
<comment type="caution">
    <text evidence="2">The sequence shown here is derived from an EMBL/GenBank/DDBJ whole genome shotgun (WGS) entry which is preliminary data.</text>
</comment>
<feature type="compositionally biased region" description="Polar residues" evidence="1">
    <location>
        <begin position="23"/>
        <end position="32"/>
    </location>
</feature>
<feature type="region of interest" description="Disordered" evidence="1">
    <location>
        <begin position="1"/>
        <end position="32"/>
    </location>
</feature>
<dbReference type="EMBL" id="ABCB02000021">
    <property type="protein sequence ID" value="EDO59733.1"/>
    <property type="molecule type" value="Genomic_DNA"/>
</dbReference>
<name>A7VYV5_9FIRM</name>
<dbReference type="HOGENOM" id="CLU_3097398_0_0_9"/>
<evidence type="ECO:0000313" key="2">
    <source>
        <dbReference type="EMBL" id="EDO59733.1"/>
    </source>
</evidence>
<dbReference type="Proteomes" id="UP000003490">
    <property type="component" value="Unassembled WGS sequence"/>
</dbReference>
<proteinExistence type="predicted"/>
<organism evidence="2 3">
    <name type="scientific">[Clostridium] leptum DSM 753</name>
    <dbReference type="NCBI Taxonomy" id="428125"/>
    <lineage>
        <taxon>Bacteria</taxon>
        <taxon>Bacillati</taxon>
        <taxon>Bacillota</taxon>
        <taxon>Clostridia</taxon>
        <taxon>Eubacteriales</taxon>
        <taxon>Oscillospiraceae</taxon>
        <taxon>Oscillospiraceae incertae sedis</taxon>
    </lineage>
</organism>
<evidence type="ECO:0000313" key="3">
    <source>
        <dbReference type="Proteomes" id="UP000003490"/>
    </source>
</evidence>
<feature type="compositionally biased region" description="Polar residues" evidence="1">
    <location>
        <begin position="1"/>
        <end position="13"/>
    </location>
</feature>
<reference evidence="2 3" key="1">
    <citation type="submission" date="2007-08" db="EMBL/GenBank/DDBJ databases">
        <title>Draft genome sequence of Clostridium leptum (DSM 753).</title>
        <authorList>
            <person name="Sudarsanam P."/>
            <person name="Ley R."/>
            <person name="Guruge J."/>
            <person name="Turnbaugh P.J."/>
            <person name="Mahowald M."/>
            <person name="Liep D."/>
            <person name="Gordon J."/>
        </authorList>
    </citation>
    <scope>NUCLEOTIDE SEQUENCE [LARGE SCALE GENOMIC DNA]</scope>
    <source>
        <strain evidence="2 3">DSM 753</strain>
    </source>
</reference>
<protein>
    <submittedName>
        <fullName evidence="2">Uncharacterized protein</fullName>
    </submittedName>
</protein>
<reference evidence="2 3" key="2">
    <citation type="submission" date="2007-08" db="EMBL/GenBank/DDBJ databases">
        <authorList>
            <person name="Fulton L."/>
            <person name="Clifton S."/>
            <person name="Fulton B."/>
            <person name="Xu J."/>
            <person name="Minx P."/>
            <person name="Pepin K.H."/>
            <person name="Johnson M."/>
            <person name="Thiruvilangam P."/>
            <person name="Bhonagiri V."/>
            <person name="Nash W.E."/>
            <person name="Wang C."/>
            <person name="Mardis E.R."/>
            <person name="Wilson R.K."/>
        </authorList>
    </citation>
    <scope>NUCLEOTIDE SEQUENCE [LARGE SCALE GENOMIC DNA]</scope>
    <source>
        <strain evidence="2 3">DSM 753</strain>
    </source>
</reference>
<accession>A7VYV5</accession>
<sequence length="51" mass="5475">MSGKESLTGQAGNNPAPFPACSRQKNQPAPRNISDSQFCLQKASLVLRCLN</sequence>
<dbReference type="AlphaFoldDB" id="A7VYV5"/>